<dbReference type="Pfam" id="PF02080">
    <property type="entry name" value="TrkA_C"/>
    <property type="match status" value="1"/>
</dbReference>
<keyword evidence="6" id="KW-0406">Ion transport</keyword>
<evidence type="ECO:0000256" key="5">
    <source>
        <dbReference type="ARBA" id="ARBA00023027"/>
    </source>
</evidence>
<evidence type="ECO:0000259" key="7">
    <source>
        <dbReference type="PROSITE" id="PS51201"/>
    </source>
</evidence>
<proteinExistence type="predicted"/>
<dbReference type="Gene3D" id="3.30.70.1450">
    <property type="entry name" value="Regulator of K+ conductance, C-terminal domain"/>
    <property type="match status" value="1"/>
</dbReference>
<dbReference type="InterPro" id="IPR050721">
    <property type="entry name" value="Trk_Ktr_HKT_K-transport"/>
</dbReference>
<dbReference type="InterPro" id="IPR006037">
    <property type="entry name" value="RCK_C"/>
</dbReference>
<dbReference type="InterPro" id="IPR036721">
    <property type="entry name" value="RCK_C_sf"/>
</dbReference>
<sequence>MYIITVGAGDIGTPLIEIATGTGNEVVVIEKDPARADEVATEFDCMVINADATTKETLEDAGADRADALISTTDQDATNVMISLLAQELEIPSIVSVVHNPEHMNLFRQIGVNTMENPQRLIAESLFRSVDRPSIVDYMRVGDIAEVFEITVAEDAPIAGLNLIEADKEGLLDEDTLVVAIERPESDSPITPRGQTRIETGDLLTVYSGTGATPEVTDIFGHYEDHETNNSSRFSL</sequence>
<keyword evidence="2" id="KW-0813">Transport</keyword>
<protein>
    <submittedName>
        <fullName evidence="9">Potassium transporter Trk</fullName>
    </submittedName>
</protein>
<dbReference type="PROSITE" id="PS51202">
    <property type="entry name" value="RCK_C"/>
    <property type="match status" value="1"/>
</dbReference>
<evidence type="ECO:0000256" key="6">
    <source>
        <dbReference type="ARBA" id="ARBA00023065"/>
    </source>
</evidence>
<dbReference type="GO" id="GO:0005886">
    <property type="term" value="C:plasma membrane"/>
    <property type="evidence" value="ECO:0007669"/>
    <property type="project" value="InterPro"/>
</dbReference>
<dbReference type="InterPro" id="IPR006036">
    <property type="entry name" value="K_uptake_TrkA"/>
</dbReference>
<keyword evidence="4" id="KW-0630">Potassium</keyword>
<accession>A0A830EMQ8</accession>
<evidence type="ECO:0000313" key="10">
    <source>
        <dbReference type="Proteomes" id="UP000614221"/>
    </source>
</evidence>
<name>A0A830EMQ8_9EURY</name>
<evidence type="ECO:0000256" key="4">
    <source>
        <dbReference type="ARBA" id="ARBA00022958"/>
    </source>
</evidence>
<dbReference type="PRINTS" id="PR00335">
    <property type="entry name" value="KUPTAKETRKA"/>
</dbReference>
<keyword evidence="5" id="KW-0520">NAD</keyword>
<dbReference type="SUPFAM" id="SSF51735">
    <property type="entry name" value="NAD(P)-binding Rossmann-fold domains"/>
    <property type="match status" value="1"/>
</dbReference>
<organism evidence="9 10">
    <name type="scientific">Haloarcula sebkhae</name>
    <dbReference type="NCBI Taxonomy" id="932660"/>
    <lineage>
        <taxon>Archaea</taxon>
        <taxon>Methanobacteriati</taxon>
        <taxon>Methanobacteriota</taxon>
        <taxon>Stenosarchaea group</taxon>
        <taxon>Halobacteria</taxon>
        <taxon>Halobacteriales</taxon>
        <taxon>Haloarculaceae</taxon>
        <taxon>Haloarcula</taxon>
    </lineage>
</organism>
<evidence type="ECO:0000256" key="2">
    <source>
        <dbReference type="ARBA" id="ARBA00022448"/>
    </source>
</evidence>
<comment type="function">
    <text evidence="1">Part of a potassium transport system.</text>
</comment>
<dbReference type="PANTHER" id="PTHR43833">
    <property type="entry name" value="POTASSIUM CHANNEL PROTEIN 2-RELATED-RELATED"/>
    <property type="match status" value="1"/>
</dbReference>
<dbReference type="PROSITE" id="PS51201">
    <property type="entry name" value="RCK_N"/>
    <property type="match status" value="1"/>
</dbReference>
<feature type="domain" description="RCK N-terminal" evidence="7">
    <location>
        <begin position="1"/>
        <end position="122"/>
    </location>
</feature>
<dbReference type="EMBL" id="BMPD01000006">
    <property type="protein sequence ID" value="GGK76890.1"/>
    <property type="molecule type" value="Genomic_DNA"/>
</dbReference>
<dbReference type="SUPFAM" id="SSF116726">
    <property type="entry name" value="TrkA C-terminal domain-like"/>
    <property type="match status" value="1"/>
</dbReference>
<dbReference type="Proteomes" id="UP000614221">
    <property type="component" value="Unassembled WGS sequence"/>
</dbReference>
<comment type="caution">
    <text evidence="9">The sequence shown here is derived from an EMBL/GenBank/DDBJ whole genome shotgun (WGS) entry which is preliminary data.</text>
</comment>
<dbReference type="InterPro" id="IPR036291">
    <property type="entry name" value="NAD(P)-bd_dom_sf"/>
</dbReference>
<keyword evidence="3" id="KW-0633">Potassium transport</keyword>
<reference evidence="9" key="1">
    <citation type="journal article" date="2014" name="Int. J. Syst. Evol. Microbiol.">
        <title>Complete genome sequence of Corynebacterium casei LMG S-19264T (=DSM 44701T), isolated from a smear-ripened cheese.</title>
        <authorList>
            <consortium name="US DOE Joint Genome Institute (JGI-PGF)"/>
            <person name="Walter F."/>
            <person name="Albersmeier A."/>
            <person name="Kalinowski J."/>
            <person name="Ruckert C."/>
        </authorList>
    </citation>
    <scope>NUCLEOTIDE SEQUENCE</scope>
    <source>
        <strain evidence="9">JCM 19018</strain>
    </source>
</reference>
<reference evidence="9" key="2">
    <citation type="submission" date="2020-09" db="EMBL/GenBank/DDBJ databases">
        <authorList>
            <person name="Sun Q."/>
            <person name="Ohkuma M."/>
        </authorList>
    </citation>
    <scope>NUCLEOTIDE SEQUENCE</scope>
    <source>
        <strain evidence="9">JCM 19018</strain>
    </source>
</reference>
<evidence type="ECO:0000313" key="9">
    <source>
        <dbReference type="EMBL" id="GGK76890.1"/>
    </source>
</evidence>
<evidence type="ECO:0000256" key="1">
    <source>
        <dbReference type="ARBA" id="ARBA00003660"/>
    </source>
</evidence>
<dbReference type="PANTHER" id="PTHR43833:SF5">
    <property type="entry name" value="TRK SYSTEM POTASSIUM UPTAKE PROTEIN TRKA"/>
    <property type="match status" value="1"/>
</dbReference>
<feature type="domain" description="RCK C-terminal" evidence="8">
    <location>
        <begin position="133"/>
        <end position="222"/>
    </location>
</feature>
<dbReference type="GO" id="GO:0015079">
    <property type="term" value="F:potassium ion transmembrane transporter activity"/>
    <property type="evidence" value="ECO:0007669"/>
    <property type="project" value="InterPro"/>
</dbReference>
<dbReference type="Pfam" id="PF02254">
    <property type="entry name" value="TrkA_N"/>
    <property type="match status" value="1"/>
</dbReference>
<gene>
    <name evidence="9" type="ORF">GCM10009067_31710</name>
</gene>
<dbReference type="RefSeq" id="WP_188979486.1">
    <property type="nucleotide sequence ID" value="NZ_BMPD01000006.1"/>
</dbReference>
<dbReference type="AlphaFoldDB" id="A0A830EMQ8"/>
<evidence type="ECO:0000256" key="3">
    <source>
        <dbReference type="ARBA" id="ARBA00022538"/>
    </source>
</evidence>
<dbReference type="Gene3D" id="3.40.50.720">
    <property type="entry name" value="NAD(P)-binding Rossmann-like Domain"/>
    <property type="match status" value="1"/>
</dbReference>
<dbReference type="InterPro" id="IPR003148">
    <property type="entry name" value="RCK_N"/>
</dbReference>
<evidence type="ECO:0000259" key="8">
    <source>
        <dbReference type="PROSITE" id="PS51202"/>
    </source>
</evidence>
<dbReference type="OrthoDB" id="24929at2157"/>